<keyword evidence="9" id="KW-1185">Reference proteome</keyword>
<gene>
    <name evidence="8" type="ORF">IPOD504_LOCUS12793</name>
</gene>
<organism evidence="8 9">
    <name type="scientific">Iphiclides podalirius</name>
    <name type="common">scarce swallowtail</name>
    <dbReference type="NCBI Taxonomy" id="110791"/>
    <lineage>
        <taxon>Eukaryota</taxon>
        <taxon>Metazoa</taxon>
        <taxon>Ecdysozoa</taxon>
        <taxon>Arthropoda</taxon>
        <taxon>Hexapoda</taxon>
        <taxon>Insecta</taxon>
        <taxon>Pterygota</taxon>
        <taxon>Neoptera</taxon>
        <taxon>Endopterygota</taxon>
        <taxon>Lepidoptera</taxon>
        <taxon>Glossata</taxon>
        <taxon>Ditrysia</taxon>
        <taxon>Papilionoidea</taxon>
        <taxon>Papilionidae</taxon>
        <taxon>Papilioninae</taxon>
        <taxon>Iphiclides</taxon>
    </lineage>
</organism>
<evidence type="ECO:0000313" key="8">
    <source>
        <dbReference type="EMBL" id="CAH2064543.1"/>
    </source>
</evidence>
<dbReference type="SUPFAM" id="SSF64182">
    <property type="entry name" value="DHH phosphoesterases"/>
    <property type="match status" value="1"/>
</dbReference>
<protein>
    <recommendedName>
        <fullName evidence="7">DHHA2 domain-containing protein</fullName>
    </recommendedName>
</protein>
<evidence type="ECO:0000256" key="5">
    <source>
        <dbReference type="ARBA" id="ARBA00023211"/>
    </source>
</evidence>
<dbReference type="InterPro" id="IPR038763">
    <property type="entry name" value="DHH_sf"/>
</dbReference>
<dbReference type="Gene3D" id="3.10.310.20">
    <property type="entry name" value="DHHA2 domain"/>
    <property type="match status" value="1"/>
</dbReference>
<feature type="domain" description="DHHA2" evidence="7">
    <location>
        <begin position="284"/>
        <end position="420"/>
    </location>
</feature>
<dbReference type="InterPro" id="IPR004097">
    <property type="entry name" value="DHHA2"/>
</dbReference>
<evidence type="ECO:0000259" key="7">
    <source>
        <dbReference type="SMART" id="SM01131"/>
    </source>
</evidence>
<dbReference type="PANTHER" id="PTHR12112">
    <property type="entry name" value="BNIP - RELATED"/>
    <property type="match status" value="1"/>
</dbReference>
<evidence type="ECO:0000256" key="4">
    <source>
        <dbReference type="ARBA" id="ARBA00022801"/>
    </source>
</evidence>
<evidence type="ECO:0000313" key="9">
    <source>
        <dbReference type="Proteomes" id="UP000837857"/>
    </source>
</evidence>
<evidence type="ECO:0000256" key="3">
    <source>
        <dbReference type="ARBA" id="ARBA00022723"/>
    </source>
</evidence>
<dbReference type="SMART" id="SM01131">
    <property type="entry name" value="DHHA2"/>
    <property type="match status" value="1"/>
</dbReference>
<name>A0ABN8IQX1_9NEOP</name>
<keyword evidence="4" id="KW-0378">Hydrolase</keyword>
<evidence type="ECO:0000256" key="2">
    <source>
        <dbReference type="ARBA" id="ARBA00010331"/>
    </source>
</evidence>
<reference evidence="8" key="1">
    <citation type="submission" date="2022-03" db="EMBL/GenBank/DDBJ databases">
        <authorList>
            <person name="Martin H S."/>
        </authorList>
    </citation>
    <scope>NUCLEOTIDE SEQUENCE</scope>
</reference>
<sequence>MTPLSRRTKYKDSKESSGEAVCDDTRKNMWLKQHSTMDQFLSTTFNRLKTNNFSELNIVLGNESCDLDSAVSAIVYAMFLNWQYDQIKCKVCTKSHRSDSEYKDNIFVPLLDVERQDYILKTEVAYCLGDHGIKESSLVFRDDIDIQTLLPLHKTNVILVDHHTLAERYSFLAPYVTEVIDHRPYDSKRWPFKEDTRRMIETVGSCATLVAQRMKDLSALIRKDMDFFDAYTSCADLLHCAIVLDTVNFSKELNKATPHDKEIAEFLEGILKPDDVQTARKSKMERLVSARCDVTSLSAAQLMRKDVKVVGDVLVPSFPIPVKEFLGKPGALKAVAEALAGRGCSVALLLGMRLSPELRRDAAIYGPSDVTKAAKLAEHLQSWTPPFQLSAEELDGCSYFVQMNLTATRKQYMPVVSEFLRTYQ</sequence>
<dbReference type="Pfam" id="PF02833">
    <property type="entry name" value="DHHA2"/>
    <property type="match status" value="1"/>
</dbReference>
<comment type="similarity">
    <text evidence="2">Belongs to the PPase class C family. Prune subfamily.</text>
</comment>
<feature type="compositionally biased region" description="Basic and acidic residues" evidence="6">
    <location>
        <begin position="10"/>
        <end position="20"/>
    </location>
</feature>
<feature type="non-terminal residue" evidence="8">
    <location>
        <position position="1"/>
    </location>
</feature>
<keyword evidence="5" id="KW-0464">Manganese</keyword>
<evidence type="ECO:0000256" key="1">
    <source>
        <dbReference type="ARBA" id="ARBA00001936"/>
    </source>
</evidence>
<dbReference type="Proteomes" id="UP000837857">
    <property type="component" value="Chromosome 30"/>
</dbReference>
<dbReference type="Gene3D" id="3.90.1640.10">
    <property type="entry name" value="inorganic pyrophosphatase (n-terminal core)"/>
    <property type="match status" value="1"/>
</dbReference>
<dbReference type="InterPro" id="IPR038222">
    <property type="entry name" value="DHHA2_dom_sf"/>
</dbReference>
<accession>A0ABN8IQX1</accession>
<dbReference type="Pfam" id="PF01368">
    <property type="entry name" value="DHH"/>
    <property type="match status" value="1"/>
</dbReference>
<feature type="region of interest" description="Disordered" evidence="6">
    <location>
        <begin position="1"/>
        <end position="20"/>
    </location>
</feature>
<keyword evidence="3" id="KW-0479">Metal-binding</keyword>
<proteinExistence type="inferred from homology"/>
<dbReference type="PANTHER" id="PTHR12112:SF39">
    <property type="entry name" value="EG:152A3.5 PROTEIN (FBGN0003116_PN PROTEIN)"/>
    <property type="match status" value="1"/>
</dbReference>
<evidence type="ECO:0000256" key="6">
    <source>
        <dbReference type="SAM" id="MobiDB-lite"/>
    </source>
</evidence>
<comment type="cofactor">
    <cofactor evidence="1">
        <name>Mn(2+)</name>
        <dbReference type="ChEBI" id="CHEBI:29035"/>
    </cofactor>
</comment>
<dbReference type="EMBL" id="OW152842">
    <property type="protein sequence ID" value="CAH2064543.1"/>
    <property type="molecule type" value="Genomic_DNA"/>
</dbReference>
<dbReference type="InterPro" id="IPR001667">
    <property type="entry name" value="DDH_dom"/>
</dbReference>